<comment type="caution">
    <text evidence="1">The sequence shown here is derived from an EMBL/GenBank/DDBJ whole genome shotgun (WGS) entry which is preliminary data.</text>
</comment>
<dbReference type="EMBL" id="AWUW01000062">
    <property type="protein sequence ID" value="ERJ67054.1"/>
    <property type="molecule type" value="Genomic_DNA"/>
</dbReference>
<dbReference type="HOGENOM" id="CLU_1747976_0_0_10"/>
<dbReference type="Proteomes" id="UP000016630">
    <property type="component" value="Unassembled WGS sequence"/>
</dbReference>
<proteinExistence type="predicted"/>
<gene>
    <name evidence="1" type="ORF">HMPREF1555_00877</name>
</gene>
<accession>A0A0E2LRL1</accession>
<evidence type="ECO:0000313" key="1">
    <source>
        <dbReference type="EMBL" id="ERJ67054.1"/>
    </source>
</evidence>
<sequence length="149" mass="17194">MSERMMTEKDILEFVEYEFRGIVSIRIDFVDNNGFLFGQFFFRESAMPYNIEKEIDGTVEVRFRKDAVHIGGFFLGESIKLGTDLFHATNDLKAIAQAGAFEEHVFRQMSQSMMPRAFVACADGYGKAGVCNFARMRFIYHMQTARQRV</sequence>
<dbReference type="AlphaFoldDB" id="A0A0E2LRL1"/>
<protein>
    <submittedName>
        <fullName evidence="1">Uncharacterized protein</fullName>
    </submittedName>
</protein>
<evidence type="ECO:0000313" key="2">
    <source>
        <dbReference type="Proteomes" id="UP000016630"/>
    </source>
</evidence>
<organism evidence="1 2">
    <name type="scientific">Porphyromonas gingivalis F0570</name>
    <dbReference type="NCBI Taxonomy" id="1227271"/>
    <lineage>
        <taxon>Bacteria</taxon>
        <taxon>Pseudomonadati</taxon>
        <taxon>Bacteroidota</taxon>
        <taxon>Bacteroidia</taxon>
        <taxon>Bacteroidales</taxon>
        <taxon>Porphyromonadaceae</taxon>
        <taxon>Porphyromonas</taxon>
    </lineage>
</organism>
<reference evidence="1 2" key="1">
    <citation type="submission" date="2013-06" db="EMBL/GenBank/DDBJ databases">
        <authorList>
            <person name="Weinstock G."/>
            <person name="Sodergren E."/>
            <person name="Lobos E.A."/>
            <person name="Fulton L."/>
            <person name="Fulton R."/>
            <person name="Courtney L."/>
            <person name="Fronick C."/>
            <person name="O'Laughlin M."/>
            <person name="Godfrey J."/>
            <person name="Wilson R.M."/>
            <person name="Miner T."/>
            <person name="Farmer C."/>
            <person name="Delehaunty K."/>
            <person name="Cordes M."/>
            <person name="Minx P."/>
            <person name="Tomlinson C."/>
            <person name="Chen J."/>
            <person name="Wollam A."/>
            <person name="Pepin K.H."/>
            <person name="Bhonagiri V."/>
            <person name="Zhang X."/>
            <person name="Warren W."/>
            <person name="Mitreva M."/>
            <person name="Mardis E.R."/>
            <person name="Wilson R.K."/>
        </authorList>
    </citation>
    <scope>NUCLEOTIDE SEQUENCE [LARGE SCALE GENOMIC DNA]</scope>
    <source>
        <strain evidence="1 2">F0570</strain>
    </source>
</reference>
<name>A0A0E2LRL1_PORGN</name>